<proteinExistence type="predicted"/>
<sequence length="126" mass="14807">MSLVEEFFKQYDELASKYEKHTEIFKNQGAERPAEVANKICVARKENKMPSTIYLVYFEGLLDDDFLLECMNYFIENSPRVHEVAKEARESFIESITDAGIKTKKPSKRRVAIKKYYQERAWLLGI</sequence>
<accession>A0A8S5SRU0</accession>
<evidence type="ECO:0000313" key="1">
    <source>
        <dbReference type="EMBL" id="DAF53713.1"/>
    </source>
</evidence>
<protein>
    <submittedName>
        <fullName evidence="1">Uncharacterized protein</fullName>
    </submittedName>
</protein>
<organism evidence="1">
    <name type="scientific">Siphoviridae sp. ctv838</name>
    <dbReference type="NCBI Taxonomy" id="2827964"/>
    <lineage>
        <taxon>Viruses</taxon>
        <taxon>Duplodnaviria</taxon>
        <taxon>Heunggongvirae</taxon>
        <taxon>Uroviricota</taxon>
        <taxon>Caudoviricetes</taxon>
    </lineage>
</organism>
<dbReference type="EMBL" id="BK032662">
    <property type="protein sequence ID" value="DAF53713.1"/>
    <property type="molecule type" value="Genomic_DNA"/>
</dbReference>
<name>A0A8S5SRU0_9CAUD</name>
<reference evidence="1" key="1">
    <citation type="journal article" date="2021" name="Proc. Natl. Acad. Sci. U.S.A.">
        <title>A Catalog of Tens of Thousands of Viruses from Human Metagenomes Reveals Hidden Associations with Chronic Diseases.</title>
        <authorList>
            <person name="Tisza M.J."/>
            <person name="Buck C.B."/>
        </authorList>
    </citation>
    <scope>NUCLEOTIDE SEQUENCE</scope>
    <source>
        <strain evidence="1">Ctv838</strain>
    </source>
</reference>